<dbReference type="EMBL" id="JAUSUI010000010">
    <property type="protein sequence ID" value="MDQ0304947.1"/>
    <property type="molecule type" value="Genomic_DNA"/>
</dbReference>
<sequence length="173" mass="18050">MHRAIGTSFWVFFALAAASGTACWIVLGPDAFWRSLGEDVALVIELAPKLAGAAQVAAFVPILLSGEMVSRMLGDHAGLRAIAIAAGIGAVTPGGPITSFPLVAALRAAGSGELALIAFVTSWSTLGMQRILMWELPLMGEHFTLLRILVSIPLPFVAVGMAMMIVRHGSGRA</sequence>
<keyword evidence="1" id="KW-1133">Transmembrane helix</keyword>
<keyword evidence="3" id="KW-1185">Reference proteome</keyword>
<gene>
    <name evidence="2" type="ORF">J2S75_003997</name>
</gene>
<protein>
    <submittedName>
        <fullName evidence="2">Uncharacterized membrane protein YraQ (UPF0718 family)</fullName>
    </submittedName>
</protein>
<accession>A0ABU0BGI5</accession>
<dbReference type="RefSeq" id="WP_307022534.1">
    <property type="nucleotide sequence ID" value="NZ_JAUSUI010000010.1"/>
</dbReference>
<dbReference type="PROSITE" id="PS51257">
    <property type="entry name" value="PROKAR_LIPOPROTEIN"/>
    <property type="match status" value="1"/>
</dbReference>
<reference evidence="2 3" key="1">
    <citation type="submission" date="2023-07" db="EMBL/GenBank/DDBJ databases">
        <title>Genomic Encyclopedia of Type Strains, Phase IV (KMG-IV): sequencing the most valuable type-strain genomes for metagenomic binning, comparative biology and taxonomic classification.</title>
        <authorList>
            <person name="Goeker M."/>
        </authorList>
    </citation>
    <scope>NUCLEOTIDE SEQUENCE [LARGE SCALE GENOMIC DNA]</scope>
    <source>
        <strain evidence="2 3">DSM 2457</strain>
    </source>
</reference>
<evidence type="ECO:0000313" key="3">
    <source>
        <dbReference type="Proteomes" id="UP001224682"/>
    </source>
</evidence>
<evidence type="ECO:0000313" key="2">
    <source>
        <dbReference type="EMBL" id="MDQ0304947.1"/>
    </source>
</evidence>
<feature type="transmembrane region" description="Helical" evidence="1">
    <location>
        <begin position="145"/>
        <end position="166"/>
    </location>
</feature>
<organism evidence="2 3">
    <name type="scientific">Ancylobacter polymorphus</name>
    <dbReference type="NCBI Taxonomy" id="223390"/>
    <lineage>
        <taxon>Bacteria</taxon>
        <taxon>Pseudomonadati</taxon>
        <taxon>Pseudomonadota</taxon>
        <taxon>Alphaproteobacteria</taxon>
        <taxon>Hyphomicrobiales</taxon>
        <taxon>Xanthobacteraceae</taxon>
        <taxon>Ancylobacter</taxon>
    </lineage>
</organism>
<evidence type="ECO:0000256" key="1">
    <source>
        <dbReference type="SAM" id="Phobius"/>
    </source>
</evidence>
<name>A0ABU0BGI5_9HYPH</name>
<comment type="caution">
    <text evidence="2">The sequence shown here is derived from an EMBL/GenBank/DDBJ whole genome shotgun (WGS) entry which is preliminary data.</text>
</comment>
<dbReference type="Proteomes" id="UP001224682">
    <property type="component" value="Unassembled WGS sequence"/>
</dbReference>
<keyword evidence="1" id="KW-0812">Transmembrane</keyword>
<feature type="transmembrane region" description="Helical" evidence="1">
    <location>
        <begin position="114"/>
        <end position="133"/>
    </location>
</feature>
<proteinExistence type="predicted"/>
<feature type="transmembrane region" description="Helical" evidence="1">
    <location>
        <begin position="77"/>
        <end position="94"/>
    </location>
</feature>
<feature type="transmembrane region" description="Helical" evidence="1">
    <location>
        <begin position="46"/>
        <end position="65"/>
    </location>
</feature>
<keyword evidence="1" id="KW-0472">Membrane</keyword>